<accession>A0ABS0ERF1</accession>
<organism evidence="13 14">
    <name type="scientific">Herminiimonas contaminans</name>
    <dbReference type="NCBI Taxonomy" id="1111140"/>
    <lineage>
        <taxon>Bacteria</taxon>
        <taxon>Pseudomonadati</taxon>
        <taxon>Pseudomonadota</taxon>
        <taxon>Betaproteobacteria</taxon>
        <taxon>Burkholderiales</taxon>
        <taxon>Oxalobacteraceae</taxon>
        <taxon>Herminiimonas</taxon>
    </lineage>
</organism>
<keyword evidence="14" id="KW-1185">Reference proteome</keyword>
<keyword evidence="9" id="KW-0472">Membrane</keyword>
<dbReference type="InterPro" id="IPR002299">
    <property type="entry name" value="Porin_Neis"/>
</dbReference>
<evidence type="ECO:0000256" key="7">
    <source>
        <dbReference type="ARBA" id="ARBA00023065"/>
    </source>
</evidence>
<keyword evidence="8" id="KW-0626">Porin</keyword>
<comment type="caution">
    <text evidence="13">The sequence shown here is derived from an EMBL/GenBank/DDBJ whole genome shotgun (WGS) entry which is preliminary data.</text>
</comment>
<evidence type="ECO:0000313" key="13">
    <source>
        <dbReference type="EMBL" id="MBF8177411.1"/>
    </source>
</evidence>
<comment type="subcellular location">
    <subcellularLocation>
        <location evidence="1">Cell outer membrane</location>
        <topology evidence="1">Multi-pass membrane protein</topology>
    </subcellularLocation>
</comment>
<dbReference type="Gene3D" id="2.40.160.10">
    <property type="entry name" value="Porin"/>
    <property type="match status" value="1"/>
</dbReference>
<dbReference type="Proteomes" id="UP000657372">
    <property type="component" value="Unassembled WGS sequence"/>
</dbReference>
<evidence type="ECO:0000313" key="14">
    <source>
        <dbReference type="Proteomes" id="UP000657372"/>
    </source>
</evidence>
<dbReference type="InterPro" id="IPR033900">
    <property type="entry name" value="Gram_neg_porin_domain"/>
</dbReference>
<evidence type="ECO:0000256" key="10">
    <source>
        <dbReference type="ARBA" id="ARBA00023237"/>
    </source>
</evidence>
<keyword evidence="7" id="KW-0406">Ion transport</keyword>
<evidence type="ECO:0000256" key="6">
    <source>
        <dbReference type="ARBA" id="ARBA00022729"/>
    </source>
</evidence>
<evidence type="ECO:0000256" key="4">
    <source>
        <dbReference type="ARBA" id="ARBA00022452"/>
    </source>
</evidence>
<name>A0ABS0ERF1_9BURK</name>
<keyword evidence="5" id="KW-0812">Transmembrane</keyword>
<evidence type="ECO:0000256" key="5">
    <source>
        <dbReference type="ARBA" id="ARBA00022692"/>
    </source>
</evidence>
<dbReference type="Pfam" id="PF13609">
    <property type="entry name" value="Porin_4"/>
    <property type="match status" value="1"/>
</dbReference>
<evidence type="ECO:0000256" key="11">
    <source>
        <dbReference type="SAM" id="SignalP"/>
    </source>
</evidence>
<proteinExistence type="predicted"/>
<dbReference type="PANTHER" id="PTHR34501:SF9">
    <property type="entry name" value="MAJOR OUTER MEMBRANE PROTEIN P.IA"/>
    <property type="match status" value="1"/>
</dbReference>
<keyword evidence="4" id="KW-1134">Transmembrane beta strand</keyword>
<evidence type="ECO:0000256" key="3">
    <source>
        <dbReference type="ARBA" id="ARBA00022448"/>
    </source>
</evidence>
<dbReference type="PANTHER" id="PTHR34501">
    <property type="entry name" value="PROTEIN YDDL-RELATED"/>
    <property type="match status" value="1"/>
</dbReference>
<evidence type="ECO:0000256" key="1">
    <source>
        <dbReference type="ARBA" id="ARBA00004571"/>
    </source>
</evidence>
<keyword evidence="10" id="KW-0998">Cell outer membrane</keyword>
<dbReference type="CDD" id="cd00342">
    <property type="entry name" value="gram_neg_porins"/>
    <property type="match status" value="1"/>
</dbReference>
<reference evidence="13 14" key="1">
    <citation type="submission" date="2020-11" db="EMBL/GenBank/DDBJ databases">
        <title>WGS of Herminiimonas contaminans strain Marseille-Q4544 isolated from planarians Schmidtea mediterranea.</title>
        <authorList>
            <person name="Kangale L."/>
        </authorList>
    </citation>
    <scope>NUCLEOTIDE SEQUENCE [LARGE SCALE GENOMIC DNA]</scope>
    <source>
        <strain evidence="13 14">Marseille-Q4544</strain>
    </source>
</reference>
<keyword evidence="6 11" id="KW-0732">Signal</keyword>
<dbReference type="SUPFAM" id="SSF56935">
    <property type="entry name" value="Porins"/>
    <property type="match status" value="1"/>
</dbReference>
<evidence type="ECO:0000259" key="12">
    <source>
        <dbReference type="Pfam" id="PF13609"/>
    </source>
</evidence>
<feature type="signal peptide" evidence="11">
    <location>
        <begin position="1"/>
        <end position="20"/>
    </location>
</feature>
<dbReference type="PRINTS" id="PR00184">
    <property type="entry name" value="NEISSPPORIN"/>
</dbReference>
<comment type="subunit">
    <text evidence="2">Homotrimer.</text>
</comment>
<evidence type="ECO:0000256" key="2">
    <source>
        <dbReference type="ARBA" id="ARBA00011233"/>
    </source>
</evidence>
<keyword evidence="3" id="KW-0813">Transport</keyword>
<sequence>MKKSLLALAVLGAFAGAASAQSSVTVYGIVDLGFDNTDSGAPAGSINGIRGGGQNTSRIGFKGTEDLGGGLNAIFQLEATLQSDTGAAFGAPTTTTPTSGPNNGVAAGFGGFNRFATVGLQSKAFGTVNLGRQTSVIKDAYDIVDPYGDGGNIAPISTIFFNGALAGDYGRISNSVKYSTPSFGGFKASAAYGFGEATGDTGASSNYGLGLGYANGPLSVQFGYHNQDRSTAALVQTNENKLMFLGATYNFGVVKLHGAYADTKLENTTAATEVKYRNYLVGVSVPLGAAGNLFASYAVNENRTTNDADAQKASVMYTYDLSKRTNLYTGYSYTSNDDGSRIGLVTAAPVGESASTFTVGIRHKF</sequence>
<evidence type="ECO:0000256" key="8">
    <source>
        <dbReference type="ARBA" id="ARBA00023114"/>
    </source>
</evidence>
<dbReference type="InterPro" id="IPR050298">
    <property type="entry name" value="Gram-neg_bact_OMP"/>
</dbReference>
<dbReference type="InterPro" id="IPR023614">
    <property type="entry name" value="Porin_dom_sf"/>
</dbReference>
<evidence type="ECO:0000256" key="9">
    <source>
        <dbReference type="ARBA" id="ARBA00023136"/>
    </source>
</evidence>
<gene>
    <name evidence="13" type="ORF">IXC47_06950</name>
</gene>
<protein>
    <submittedName>
        <fullName evidence="13">Porin</fullName>
    </submittedName>
</protein>
<feature type="chain" id="PRO_5045793948" evidence="11">
    <location>
        <begin position="21"/>
        <end position="365"/>
    </location>
</feature>
<dbReference type="EMBL" id="JADOEL010000004">
    <property type="protein sequence ID" value="MBF8177411.1"/>
    <property type="molecule type" value="Genomic_DNA"/>
</dbReference>
<dbReference type="RefSeq" id="WP_195875119.1">
    <property type="nucleotide sequence ID" value="NZ_JADOEL010000004.1"/>
</dbReference>
<feature type="domain" description="Porin" evidence="12">
    <location>
        <begin position="7"/>
        <end position="338"/>
    </location>
</feature>